<dbReference type="InterPro" id="IPR029045">
    <property type="entry name" value="ClpP/crotonase-like_dom_sf"/>
</dbReference>
<evidence type="ECO:0000256" key="6">
    <source>
        <dbReference type="ARBA" id="ARBA00040545"/>
    </source>
</evidence>
<evidence type="ECO:0000256" key="5">
    <source>
        <dbReference type="ARBA" id="ARBA00037410"/>
    </source>
</evidence>
<evidence type="ECO:0000313" key="8">
    <source>
        <dbReference type="Proteomes" id="UP000532373"/>
    </source>
</evidence>
<dbReference type="SUPFAM" id="SSF52096">
    <property type="entry name" value="ClpP/crotonase"/>
    <property type="match status" value="1"/>
</dbReference>
<comment type="function">
    <text evidence="5">May play a role in fatty acid biosynthesis and insulin sensitivity.</text>
</comment>
<accession>A0A8E1WEB4</accession>
<dbReference type="RefSeq" id="WP_184768879.1">
    <property type="nucleotide sequence ID" value="NZ_JACHGI010000003.1"/>
</dbReference>
<gene>
    <name evidence="7" type="ORF">HNQ96_002303</name>
</gene>
<dbReference type="InterPro" id="IPR001753">
    <property type="entry name" value="Enoyl-CoA_hydra/iso"/>
</dbReference>
<comment type="similarity">
    <text evidence="1">Belongs to the enoyl-CoA hydratase/isomerase family.</text>
</comment>
<dbReference type="Pfam" id="PF00378">
    <property type="entry name" value="ECH_1"/>
    <property type="match status" value="1"/>
</dbReference>
<evidence type="ECO:0000256" key="1">
    <source>
        <dbReference type="ARBA" id="ARBA00005254"/>
    </source>
</evidence>
<dbReference type="NCBIfam" id="NF006008">
    <property type="entry name" value="PRK08139.1"/>
    <property type="match status" value="1"/>
</dbReference>
<dbReference type="GO" id="GO:0006631">
    <property type="term" value="P:fatty acid metabolic process"/>
    <property type="evidence" value="ECO:0007669"/>
    <property type="project" value="UniProtKB-KW"/>
</dbReference>
<keyword evidence="3" id="KW-0809">Transit peptide</keyword>
<protein>
    <recommendedName>
        <fullName evidence="6">Enoyl-CoA hydratase domain-containing protein 3, mitochondrial</fullName>
    </recommendedName>
</protein>
<evidence type="ECO:0000256" key="4">
    <source>
        <dbReference type="ARBA" id="ARBA00023098"/>
    </source>
</evidence>
<keyword evidence="2" id="KW-0276">Fatty acid metabolism</keyword>
<dbReference type="Proteomes" id="UP000532373">
    <property type="component" value="Unassembled WGS sequence"/>
</dbReference>
<dbReference type="AlphaFoldDB" id="A0A8E1WEB4"/>
<keyword evidence="4" id="KW-0443">Lipid metabolism</keyword>
<dbReference type="InterPro" id="IPR052377">
    <property type="entry name" value="Mitochondrial_ECH-domain"/>
</dbReference>
<evidence type="ECO:0000256" key="3">
    <source>
        <dbReference type="ARBA" id="ARBA00022946"/>
    </source>
</evidence>
<dbReference type="CDD" id="cd06558">
    <property type="entry name" value="crotonase-like"/>
    <property type="match status" value="1"/>
</dbReference>
<dbReference type="PANTHER" id="PTHR43602">
    <property type="match status" value="1"/>
</dbReference>
<dbReference type="Gene3D" id="3.90.226.10">
    <property type="entry name" value="2-enoyl-CoA Hydratase, Chain A, domain 1"/>
    <property type="match status" value="1"/>
</dbReference>
<dbReference type="PANTHER" id="PTHR43602:SF1">
    <property type="entry name" value="ENOYL-COA HYDRATASE DOMAIN-CONTAINING PROTEIN 3, MITOCHONDRIAL"/>
    <property type="match status" value="1"/>
</dbReference>
<proteinExistence type="inferred from homology"/>
<sequence>MAEIVAIKRSTPEGPVWSSLENGVLRLVLANPPANALSIDTMAALQAQLDGAREDSDVRVIVLAASGSVFCAGHDLKEVTAHRSDADRGRAFFELTMSRCSALMQSIVRHPKPVIAEVDGLATAAGLQLVASCDLAIASDQSTFCTPGVNIGLFCSTPMVALSRNVSRKQAMEMLLTGETIDATTARDFGLINRVVPREYLTHIVAKYVQTIVSKSPLTLKIGKEAFYAQAEMGLAEAYDHASQVMVENMLARDAEEGIGAFIDKRKAEWKGE</sequence>
<dbReference type="InterPro" id="IPR014748">
    <property type="entry name" value="Enoyl-CoA_hydra_C"/>
</dbReference>
<dbReference type="Gene3D" id="1.10.12.10">
    <property type="entry name" value="Lyase 2-enoyl-coa Hydratase, Chain A, domain 2"/>
    <property type="match status" value="1"/>
</dbReference>
<dbReference type="EMBL" id="JACHGI010000003">
    <property type="protein sequence ID" value="MBB6466438.1"/>
    <property type="molecule type" value="Genomic_DNA"/>
</dbReference>
<evidence type="ECO:0000256" key="2">
    <source>
        <dbReference type="ARBA" id="ARBA00022832"/>
    </source>
</evidence>
<evidence type="ECO:0000313" key="7">
    <source>
        <dbReference type="EMBL" id="MBB6466438.1"/>
    </source>
</evidence>
<dbReference type="GO" id="GO:0016836">
    <property type="term" value="F:hydro-lyase activity"/>
    <property type="evidence" value="ECO:0007669"/>
    <property type="project" value="TreeGrafter"/>
</dbReference>
<name>A0A8E1WEB4_9HYPH</name>
<comment type="caution">
    <text evidence="7">The sequence shown here is derived from an EMBL/GenBank/DDBJ whole genome shotgun (WGS) entry which is preliminary data.</text>
</comment>
<reference evidence="7 8" key="1">
    <citation type="submission" date="2020-08" db="EMBL/GenBank/DDBJ databases">
        <title>Genomic Encyclopedia of Type Strains, Phase IV (KMG-IV): sequencing the most valuable type-strain genomes for metagenomic binning, comparative biology and taxonomic classification.</title>
        <authorList>
            <person name="Goeker M."/>
        </authorList>
    </citation>
    <scope>NUCLEOTIDE SEQUENCE [LARGE SCALE GENOMIC DNA]</scope>
    <source>
        <strain evidence="7 8">DSM 17454</strain>
    </source>
</reference>
<organism evidence="7 8">
    <name type="scientific">Aminobacter carboxidus</name>
    <dbReference type="NCBI Taxonomy" id="376165"/>
    <lineage>
        <taxon>Bacteria</taxon>
        <taxon>Pseudomonadati</taxon>
        <taxon>Pseudomonadota</taxon>
        <taxon>Alphaproteobacteria</taxon>
        <taxon>Hyphomicrobiales</taxon>
        <taxon>Phyllobacteriaceae</taxon>
        <taxon>Aminobacter</taxon>
    </lineage>
</organism>